<dbReference type="InterPro" id="IPR012334">
    <property type="entry name" value="Pectin_lyas_fold"/>
</dbReference>
<dbReference type="InterPro" id="IPR011050">
    <property type="entry name" value="Pectin_lyase_fold/virulence"/>
</dbReference>
<dbReference type="Gene3D" id="2.160.20.10">
    <property type="entry name" value="Single-stranded right-handed beta-helix, Pectin lyase-like"/>
    <property type="match status" value="1"/>
</dbReference>
<dbReference type="SMART" id="SM00710">
    <property type="entry name" value="PbH1"/>
    <property type="match status" value="5"/>
</dbReference>
<organism evidence="2 3">
    <name type="scientific">Alicyclobacillus fastidiosus</name>
    <dbReference type="NCBI Taxonomy" id="392011"/>
    <lineage>
        <taxon>Bacteria</taxon>
        <taxon>Bacillati</taxon>
        <taxon>Bacillota</taxon>
        <taxon>Bacilli</taxon>
        <taxon>Bacillales</taxon>
        <taxon>Alicyclobacillaceae</taxon>
        <taxon>Alicyclobacillus</taxon>
    </lineage>
</organism>
<dbReference type="EMBL" id="CP104067">
    <property type="protein sequence ID" value="WAH40619.1"/>
    <property type="molecule type" value="Genomic_DNA"/>
</dbReference>
<reference evidence="2" key="1">
    <citation type="submission" date="2022-08" db="EMBL/GenBank/DDBJ databases">
        <title>Alicyclobacillus fastidiosus DSM 17978, complete genome.</title>
        <authorList>
            <person name="Wang Q."/>
            <person name="Cai R."/>
            <person name="Wang Z."/>
        </authorList>
    </citation>
    <scope>NUCLEOTIDE SEQUENCE</scope>
    <source>
        <strain evidence="2">DSM 17978</strain>
    </source>
</reference>
<dbReference type="SUPFAM" id="SSF51126">
    <property type="entry name" value="Pectin lyase-like"/>
    <property type="match status" value="1"/>
</dbReference>
<evidence type="ECO:0000313" key="2">
    <source>
        <dbReference type="EMBL" id="WAH40619.1"/>
    </source>
</evidence>
<accession>A0ABY6ZEM9</accession>
<dbReference type="InterPro" id="IPR006626">
    <property type="entry name" value="PbH1"/>
</dbReference>
<evidence type="ECO:0000259" key="1">
    <source>
        <dbReference type="Pfam" id="PF13229"/>
    </source>
</evidence>
<evidence type="ECO:0000313" key="3">
    <source>
        <dbReference type="Proteomes" id="UP001164761"/>
    </source>
</evidence>
<proteinExistence type="predicted"/>
<feature type="domain" description="Right handed beta helix" evidence="1">
    <location>
        <begin position="77"/>
        <end position="141"/>
    </location>
</feature>
<sequence>MVAMNSWIIDNDILQNVQSGIRTVENTTWGSAIVENRIQNNGADGITDGAGFNLIHNNDIRNNHNSGVHEHAGIGYAGIIKNVLAHNLKNGVNLNTNGSIVRNSVIQNNKRTGIRIQGNVNTVEQNKISNNRHYGILLTMQAECTRRRPHFT</sequence>
<name>A0ABY6ZEM9_9BACL</name>
<dbReference type="RefSeq" id="WP_268004518.1">
    <property type="nucleotide sequence ID" value="NZ_BSUT01000001.1"/>
</dbReference>
<gene>
    <name evidence="2" type="ORF">NZD89_20215</name>
</gene>
<dbReference type="InterPro" id="IPR039448">
    <property type="entry name" value="Beta_helix"/>
</dbReference>
<keyword evidence="3" id="KW-1185">Reference proteome</keyword>
<dbReference type="Pfam" id="PF13229">
    <property type="entry name" value="Beta_helix"/>
    <property type="match status" value="1"/>
</dbReference>
<dbReference type="Proteomes" id="UP001164761">
    <property type="component" value="Chromosome"/>
</dbReference>
<protein>
    <submittedName>
        <fullName evidence="2">Right-handed parallel beta-helix repeat-containing protein</fullName>
    </submittedName>
</protein>